<accession>B5CR64</accession>
<dbReference type="EMBL" id="ABOU02000046">
    <property type="protein sequence ID" value="EDY32226.1"/>
    <property type="molecule type" value="Genomic_DNA"/>
</dbReference>
<reference evidence="4 5" key="2">
    <citation type="submission" date="2008-08" db="EMBL/GenBank/DDBJ databases">
        <authorList>
            <person name="Fulton L."/>
            <person name="Clifton S."/>
            <person name="Fulton B."/>
            <person name="Xu J."/>
            <person name="Minx P."/>
            <person name="Pepin K.H."/>
            <person name="Johnson M."/>
            <person name="Bhonagiri V."/>
            <person name="Nash W.E."/>
            <person name="Mardis E.R."/>
            <person name="Wilson R.K."/>
        </authorList>
    </citation>
    <scope>NUCLEOTIDE SEQUENCE [LARGE SCALE GENOMIC DNA]</scope>
    <source>
        <strain evidence="4 5">ATCC 29176</strain>
    </source>
</reference>
<dbReference type="InterPro" id="IPR006268">
    <property type="entry name" value="DAHP_syn_2"/>
</dbReference>
<keyword evidence="1 4" id="KW-0808">Transferase</keyword>
<evidence type="ECO:0000259" key="2">
    <source>
        <dbReference type="Pfam" id="PF00793"/>
    </source>
</evidence>
<organism evidence="4 5">
    <name type="scientific">[Ruminococcus] lactaris ATCC 29176</name>
    <dbReference type="NCBI Taxonomy" id="471875"/>
    <lineage>
        <taxon>Bacteria</taxon>
        <taxon>Bacillati</taxon>
        <taxon>Bacillota</taxon>
        <taxon>Clostridia</taxon>
        <taxon>Lachnospirales</taxon>
        <taxon>Lachnospiraceae</taxon>
        <taxon>Mediterraneibacter</taxon>
    </lineage>
</organism>
<dbReference type="PANTHER" id="PTHR43018:SF2">
    <property type="entry name" value="PHOSPHO-2-DEHYDRO-3-DEOXYHEPTONATE ALDOLASE"/>
    <property type="match status" value="1"/>
</dbReference>
<dbReference type="GO" id="GO:0016832">
    <property type="term" value="F:aldehyde-lyase activity"/>
    <property type="evidence" value="ECO:0007669"/>
    <property type="project" value="InterPro"/>
</dbReference>
<dbReference type="Gene3D" id="3.30.70.1140">
    <property type="entry name" value="Phospho-2-dehydro-3-deoxyheptonate aldolase, domain 1"/>
    <property type="match status" value="1"/>
</dbReference>
<dbReference type="NCBIfam" id="NF006421">
    <property type="entry name" value="PRK08673.1"/>
    <property type="match status" value="1"/>
</dbReference>
<dbReference type="NCBIfam" id="NF009239">
    <property type="entry name" value="PRK12595.1"/>
    <property type="match status" value="1"/>
</dbReference>
<dbReference type="EC" id="2.5.1.54" evidence="4"/>
<name>B5CR64_9FIRM</name>
<dbReference type="SUPFAM" id="SSF51569">
    <property type="entry name" value="Aldolase"/>
    <property type="match status" value="1"/>
</dbReference>
<dbReference type="InterPro" id="IPR052899">
    <property type="entry name" value="Class-I_DAHP_synthase"/>
</dbReference>
<dbReference type="InterPro" id="IPR013785">
    <property type="entry name" value="Aldolase_TIM"/>
</dbReference>
<keyword evidence="5" id="KW-1185">Reference proteome</keyword>
<feature type="domain" description="DAHP synthase ferredoxin-like" evidence="3">
    <location>
        <begin position="27"/>
        <end position="93"/>
    </location>
</feature>
<dbReference type="GO" id="GO:0009073">
    <property type="term" value="P:aromatic amino acid family biosynthetic process"/>
    <property type="evidence" value="ECO:0007669"/>
    <property type="project" value="InterPro"/>
</dbReference>
<evidence type="ECO:0000256" key="1">
    <source>
        <dbReference type="ARBA" id="ARBA00022679"/>
    </source>
</evidence>
<protein>
    <submittedName>
        <fullName evidence="4">3-deoxy-7-phosphoheptulonate synthase</fullName>
        <ecNumber evidence="4">2.5.1.54</ecNumber>
    </submittedName>
</protein>
<dbReference type="Proteomes" id="UP000003254">
    <property type="component" value="Unassembled WGS sequence"/>
</dbReference>
<feature type="domain" description="DAHP synthetase I/KDSA" evidence="2">
    <location>
        <begin position="113"/>
        <end position="356"/>
    </location>
</feature>
<sequence length="363" mass="40241">MIQMFSHFKQLKFYSANVIVLWEDIKMIIVLKPNTTEKNITRVENLVTNRGLDTHLVRGTEMTIIGCIGDTTLIDPRLFEVDESVDKVMHVQEPYKLANRAFHPEDSIIDVSGVQIGGDHLGLIAGPCSVESFEQVLEIAQKAKASGANLLRGGAFKPRTSPYSFQGLGLEGLDILCAVKEEVGLPIVTELMSPKYLDVFNEKVDLIQIGARNMQNFDLLKELGQLDRPILLKRGLNATYEEWIMSAEYIMASGNENVILCERGIRTFETYTRNTLDLQCIPVLRKKTHLPIIVDPSHAGGKWWLVEPMAKAAIAAGADGLMIEVHNNPEAALCDGAQSLKPEKYDALLKQVSQIATVIGKSL</sequence>
<dbReference type="eggNOG" id="COG2876">
    <property type="taxonomic scope" value="Bacteria"/>
</dbReference>
<dbReference type="NCBIfam" id="TIGR01361">
    <property type="entry name" value="DAHP_synth_Bsub"/>
    <property type="match status" value="1"/>
</dbReference>
<proteinExistence type="predicted"/>
<gene>
    <name evidence="4" type="primary">aroF</name>
    <name evidence="4" type="ORF">RUMLAC_01964</name>
</gene>
<dbReference type="HOGENOM" id="CLU_062599_0_0_9"/>
<dbReference type="PANTHER" id="PTHR43018">
    <property type="entry name" value="PHOSPHO-2-DEHYDRO-3-DEOXYHEPTONATE ALDOLASE"/>
    <property type="match status" value="1"/>
</dbReference>
<dbReference type="InterPro" id="IPR006218">
    <property type="entry name" value="DAHP1/KDSA"/>
</dbReference>
<dbReference type="Gene3D" id="3.20.20.70">
    <property type="entry name" value="Aldolase class I"/>
    <property type="match status" value="1"/>
</dbReference>
<dbReference type="InterPro" id="IPR041071">
    <property type="entry name" value="DAHP_snth_FXD"/>
</dbReference>
<evidence type="ECO:0000259" key="3">
    <source>
        <dbReference type="Pfam" id="PF18152"/>
    </source>
</evidence>
<dbReference type="AlphaFoldDB" id="B5CR64"/>
<dbReference type="Pfam" id="PF18152">
    <property type="entry name" value="DAHP_snth_FXD"/>
    <property type="match status" value="1"/>
</dbReference>
<comment type="caution">
    <text evidence="4">The sequence shown here is derived from an EMBL/GenBank/DDBJ whole genome shotgun (WGS) entry which is preliminary data.</text>
</comment>
<evidence type="ECO:0000313" key="4">
    <source>
        <dbReference type="EMBL" id="EDY32226.1"/>
    </source>
</evidence>
<reference evidence="4 5" key="1">
    <citation type="submission" date="2008-08" db="EMBL/GenBank/DDBJ databases">
        <title>Draft genome sequence of Ruminococcus lactaris ATCC 29176.</title>
        <authorList>
            <person name="Sudarsanam P."/>
            <person name="Ley R."/>
            <person name="Guruge J."/>
            <person name="Turnbaugh P.J."/>
            <person name="Mahowald M."/>
            <person name="Liep D."/>
            <person name="Gordon J."/>
        </authorList>
    </citation>
    <scope>NUCLEOTIDE SEQUENCE [LARGE SCALE GENOMIC DNA]</scope>
    <source>
        <strain evidence="4 5">ATCC 29176</strain>
    </source>
</reference>
<dbReference type="Pfam" id="PF00793">
    <property type="entry name" value="DAHP_synth_1"/>
    <property type="match status" value="1"/>
</dbReference>
<dbReference type="GO" id="GO:0003849">
    <property type="term" value="F:3-deoxy-7-phosphoheptulonate synthase activity"/>
    <property type="evidence" value="ECO:0007669"/>
    <property type="project" value="UniProtKB-EC"/>
</dbReference>
<evidence type="ECO:0000313" key="5">
    <source>
        <dbReference type="Proteomes" id="UP000003254"/>
    </source>
</evidence>